<gene>
    <name evidence="1" type="primary">Acey_s0016.g2901</name>
    <name evidence="1" type="ORF">Y032_0016g2901</name>
</gene>
<evidence type="ECO:0000313" key="2">
    <source>
        <dbReference type="Proteomes" id="UP000024635"/>
    </source>
</evidence>
<accession>A0A016V604</accession>
<dbReference type="AlphaFoldDB" id="A0A016V604"/>
<dbReference type="EMBL" id="JARK01001352">
    <property type="protein sequence ID" value="EYC22696.1"/>
    <property type="molecule type" value="Genomic_DNA"/>
</dbReference>
<keyword evidence="2" id="KW-1185">Reference proteome</keyword>
<organism evidence="1 2">
    <name type="scientific">Ancylostoma ceylanicum</name>
    <dbReference type="NCBI Taxonomy" id="53326"/>
    <lineage>
        <taxon>Eukaryota</taxon>
        <taxon>Metazoa</taxon>
        <taxon>Ecdysozoa</taxon>
        <taxon>Nematoda</taxon>
        <taxon>Chromadorea</taxon>
        <taxon>Rhabditida</taxon>
        <taxon>Rhabditina</taxon>
        <taxon>Rhabditomorpha</taxon>
        <taxon>Strongyloidea</taxon>
        <taxon>Ancylostomatidae</taxon>
        <taxon>Ancylostomatinae</taxon>
        <taxon>Ancylostoma</taxon>
    </lineage>
</organism>
<name>A0A016V604_9BILA</name>
<comment type="caution">
    <text evidence="1">The sequence shown here is derived from an EMBL/GenBank/DDBJ whole genome shotgun (WGS) entry which is preliminary data.</text>
</comment>
<proteinExistence type="predicted"/>
<reference evidence="2" key="1">
    <citation type="journal article" date="2015" name="Nat. Genet.">
        <title>The genome and transcriptome of the zoonotic hookworm Ancylostoma ceylanicum identify infection-specific gene families.</title>
        <authorList>
            <person name="Schwarz E.M."/>
            <person name="Hu Y."/>
            <person name="Antoshechkin I."/>
            <person name="Miller M.M."/>
            <person name="Sternberg P.W."/>
            <person name="Aroian R.V."/>
        </authorList>
    </citation>
    <scope>NUCLEOTIDE SEQUENCE</scope>
    <source>
        <strain evidence="2">HY135</strain>
    </source>
</reference>
<evidence type="ECO:0000313" key="1">
    <source>
        <dbReference type="EMBL" id="EYC22696.1"/>
    </source>
</evidence>
<protein>
    <submittedName>
        <fullName evidence="1">Uncharacterized protein</fullName>
    </submittedName>
</protein>
<sequence length="86" mass="9417">MGQLWSISSVHSYVMLLAFGPGPPFRKADQLISDHPGGLLVIYVISALLCDNARLRTRTTLSKSRSADLGPPRRLACDLPHQCTPM</sequence>
<dbReference type="Proteomes" id="UP000024635">
    <property type="component" value="Unassembled WGS sequence"/>
</dbReference>